<feature type="active site" description="Proton acceptor" evidence="15">
    <location>
        <position position="357"/>
    </location>
</feature>
<dbReference type="CDD" id="cd09601">
    <property type="entry name" value="M1_APN-Q_like"/>
    <property type="match status" value="1"/>
</dbReference>
<comment type="subcellular location">
    <subcellularLocation>
        <location evidence="1">Cell membrane</location>
        <topology evidence="1">Lipid-anchor</topology>
        <topology evidence="1">GPI-anchor</topology>
    </subcellularLocation>
</comment>
<evidence type="ECO:0000256" key="4">
    <source>
        <dbReference type="ARBA" id="ARBA00022475"/>
    </source>
</evidence>
<evidence type="ECO:0000259" key="21">
    <source>
        <dbReference type="Pfam" id="PF11838"/>
    </source>
</evidence>
<comment type="similarity">
    <text evidence="2">Belongs to the peptidase M1 family.</text>
</comment>
<feature type="domain" description="Peptidase M1 membrane alanine aminopeptidase" evidence="20">
    <location>
        <begin position="280"/>
        <end position="508"/>
    </location>
</feature>
<dbReference type="AlphaFoldDB" id="A0AAD7YT11"/>
<feature type="compositionally biased region" description="Low complexity" evidence="18">
    <location>
        <begin position="959"/>
        <end position="1001"/>
    </location>
</feature>
<feature type="site" description="Transition state stabilizer" evidence="17">
    <location>
        <position position="442"/>
    </location>
</feature>
<keyword evidence="14" id="KW-0449">Lipoprotein</keyword>
<evidence type="ECO:0000256" key="8">
    <source>
        <dbReference type="ARBA" id="ARBA00022729"/>
    </source>
</evidence>
<organism evidence="23 24">
    <name type="scientific">Mythimna separata</name>
    <name type="common">Oriental armyworm</name>
    <name type="synonym">Pseudaletia separata</name>
    <dbReference type="NCBI Taxonomy" id="271217"/>
    <lineage>
        <taxon>Eukaryota</taxon>
        <taxon>Metazoa</taxon>
        <taxon>Ecdysozoa</taxon>
        <taxon>Arthropoda</taxon>
        <taxon>Hexapoda</taxon>
        <taxon>Insecta</taxon>
        <taxon>Pterygota</taxon>
        <taxon>Neoptera</taxon>
        <taxon>Endopterygota</taxon>
        <taxon>Lepidoptera</taxon>
        <taxon>Glossata</taxon>
        <taxon>Ditrysia</taxon>
        <taxon>Noctuoidea</taxon>
        <taxon>Noctuidae</taxon>
        <taxon>Noctuinae</taxon>
        <taxon>Hadenini</taxon>
        <taxon>Mythimna</taxon>
    </lineage>
</organism>
<keyword evidence="3" id="KW-0031">Aminopeptidase</keyword>
<feature type="domain" description="Aminopeptidase N-like N-terminal" evidence="22">
    <location>
        <begin position="47"/>
        <end position="244"/>
    </location>
</feature>
<dbReference type="GO" id="GO:0008270">
    <property type="term" value="F:zinc ion binding"/>
    <property type="evidence" value="ECO:0007669"/>
    <property type="project" value="InterPro"/>
</dbReference>
<keyword evidence="11" id="KW-0482">Metalloprotease</keyword>
<feature type="signal peptide" evidence="19">
    <location>
        <begin position="1"/>
        <end position="17"/>
    </location>
</feature>
<dbReference type="InterPro" id="IPR001930">
    <property type="entry name" value="Peptidase_M1"/>
</dbReference>
<sequence length="1024" mass="114583">MRYFSFILLALVAVITADSPLPLDIEETESRITASSEAYRLPENLDPIHYDVEITPYFETVGTNEKFTFDGLVKITIQAKSDSINSFVIHQNVKTILEVTLAFENGPNIDLDTPGFSIIEEYQFLEVKLPPGRTLMNGARYVLTVKYIGNINATPLQRGVFRGSYKYNGVESVYVATHLQPTHSRQAFPSFDEPGFKSTFTIIINRPTDYAESYSNMPLESTPVLVNNRYREIFQKTPRMSAYLVTFHIHQGFTAIATHNDVNKPYRILARPGTAGQGAYALQVGPPLTDWLSNYFGIEYYDMALNIKNDQIASPYWASGATENWGLVTYRELRLLYQEGETNAADKLSIGTITAHELAHKWFGNLITCRWWDNVWINEGFASYFEYFAMDGVYPELELADQFNVMYLQSALSADSGTSTRALQHTVNSPSEVTGHFTGISYSKGASLLLMLKHLVTEKTFKKALTTFLKENSYEHAFPSDLFSAFAKTVAEDIPNAPYDIASFMKYWVEEQGYPVLKVTVDASSGRINLDQNRFFINAASTPTSQVWPLPLTYTTQENPDWDNLTPAKVMTTQTDFIDNAAGHGWVIFNVQQKNIYRVNYDERNWWLLAYALNNDYTAIHHLNRAQIVDDVFALMRSNQLSYEIGFRVLEFLKKDTGFYSWYPAISGFSWLRNRLVHLPDKLAAFDNVLAGFLAPVINDLGYDVKDGEHVTTTLNRVHVLNFACNVMRLQACVNDAVAKFTAFQTNNVPVNPNLRRHVFCQGIRLGGDSAWNFINARRQSSNNQADEVAMLRALGCTTSMNSRNTYLSQILLDDQVKAQDRVNAFTWLYMGDRSNANAALVFIKNNFPTIRNAVVLPAWAQNVITGLAGYLDEAGLNEMEEWLKTDTSLSSSEKQAGEGAVLSARNSRAWGESNAGDILTAAENIVVLSTPVPPAPTEPTTEPTTTTTETPPTPPPTEETTTTSTTEDTTTTTTVQDTTLEDTTTPTVPPTTEATTTPDPNSAAIYMPTTLLLLWSALAMLLK</sequence>
<feature type="binding site" evidence="16">
    <location>
        <position position="356"/>
    </location>
    <ligand>
        <name>Zn(2+)</name>
        <dbReference type="ChEBI" id="CHEBI:29105"/>
        <note>catalytic</note>
    </ligand>
</feature>
<feature type="binding site" evidence="16">
    <location>
        <position position="379"/>
    </location>
    <ligand>
        <name>Zn(2+)</name>
        <dbReference type="ChEBI" id="CHEBI:29105"/>
        <note>catalytic</note>
    </ligand>
</feature>
<keyword evidence="6" id="KW-0645">Protease</keyword>
<dbReference type="GO" id="GO:0005737">
    <property type="term" value="C:cytoplasm"/>
    <property type="evidence" value="ECO:0007669"/>
    <property type="project" value="TreeGrafter"/>
</dbReference>
<dbReference type="GO" id="GO:0043171">
    <property type="term" value="P:peptide catabolic process"/>
    <property type="evidence" value="ECO:0007669"/>
    <property type="project" value="TreeGrafter"/>
</dbReference>
<dbReference type="SUPFAM" id="SSF63737">
    <property type="entry name" value="Leukotriene A4 hydrolase N-terminal domain"/>
    <property type="match status" value="1"/>
</dbReference>
<dbReference type="InterPro" id="IPR014782">
    <property type="entry name" value="Peptidase_M1_dom"/>
</dbReference>
<evidence type="ECO:0000256" key="5">
    <source>
        <dbReference type="ARBA" id="ARBA00022622"/>
    </source>
</evidence>
<dbReference type="InterPro" id="IPR024571">
    <property type="entry name" value="ERAP1-like_C_dom"/>
</dbReference>
<evidence type="ECO:0000256" key="11">
    <source>
        <dbReference type="ARBA" id="ARBA00023049"/>
    </source>
</evidence>
<accession>A0AAD7YT11</accession>
<keyword evidence="8 19" id="KW-0732">Signal</keyword>
<dbReference type="InterPro" id="IPR050344">
    <property type="entry name" value="Peptidase_M1_aminopeptidases"/>
</dbReference>
<evidence type="ECO:0000256" key="16">
    <source>
        <dbReference type="PIRSR" id="PIRSR634016-3"/>
    </source>
</evidence>
<dbReference type="Pfam" id="PF11838">
    <property type="entry name" value="ERAP1_C"/>
    <property type="match status" value="1"/>
</dbReference>
<feature type="region of interest" description="Disordered" evidence="18">
    <location>
        <begin position="931"/>
        <end position="1002"/>
    </location>
</feature>
<evidence type="ECO:0000259" key="20">
    <source>
        <dbReference type="Pfam" id="PF01433"/>
    </source>
</evidence>
<dbReference type="PRINTS" id="PR00756">
    <property type="entry name" value="ALADIPTASE"/>
</dbReference>
<dbReference type="GO" id="GO:0006508">
    <property type="term" value="P:proteolysis"/>
    <property type="evidence" value="ECO:0007669"/>
    <property type="project" value="UniProtKB-KW"/>
</dbReference>
<evidence type="ECO:0000256" key="1">
    <source>
        <dbReference type="ARBA" id="ARBA00004609"/>
    </source>
</evidence>
<feature type="compositionally biased region" description="Low complexity" evidence="18">
    <location>
        <begin position="939"/>
        <end position="951"/>
    </location>
</feature>
<comment type="caution">
    <text evidence="23">The sequence shown here is derived from an EMBL/GenBank/DDBJ whole genome shotgun (WGS) entry which is preliminary data.</text>
</comment>
<dbReference type="GO" id="GO:0005615">
    <property type="term" value="C:extracellular space"/>
    <property type="evidence" value="ECO:0007669"/>
    <property type="project" value="TreeGrafter"/>
</dbReference>
<evidence type="ECO:0000256" key="9">
    <source>
        <dbReference type="ARBA" id="ARBA00022801"/>
    </source>
</evidence>
<keyword evidence="4" id="KW-1003">Cell membrane</keyword>
<keyword evidence="5" id="KW-0336">GPI-anchor</keyword>
<dbReference type="GO" id="GO:0042277">
    <property type="term" value="F:peptide binding"/>
    <property type="evidence" value="ECO:0007669"/>
    <property type="project" value="TreeGrafter"/>
</dbReference>
<feature type="region of interest" description="Disordered" evidence="18">
    <location>
        <begin position="888"/>
        <end position="907"/>
    </location>
</feature>
<feature type="chain" id="PRO_5042272610" description="Aminopeptidase" evidence="19">
    <location>
        <begin position="18"/>
        <end position="1024"/>
    </location>
</feature>
<dbReference type="InterPro" id="IPR034016">
    <property type="entry name" value="M1_APN-typ"/>
</dbReference>
<feature type="domain" description="ERAP1-like C-terminal" evidence="21">
    <location>
        <begin position="586"/>
        <end position="892"/>
    </location>
</feature>
<evidence type="ECO:0000259" key="22">
    <source>
        <dbReference type="Pfam" id="PF17900"/>
    </source>
</evidence>
<evidence type="ECO:0000256" key="2">
    <source>
        <dbReference type="ARBA" id="ARBA00010136"/>
    </source>
</evidence>
<keyword evidence="13" id="KW-0325">Glycoprotein</keyword>
<dbReference type="Pfam" id="PF01433">
    <property type="entry name" value="Peptidase_M1"/>
    <property type="match status" value="1"/>
</dbReference>
<keyword evidence="7 16" id="KW-0479">Metal-binding</keyword>
<dbReference type="Proteomes" id="UP001231518">
    <property type="component" value="Chromosome 11"/>
</dbReference>
<dbReference type="Pfam" id="PF17900">
    <property type="entry name" value="Peptidase_M1_N"/>
    <property type="match status" value="1"/>
</dbReference>
<dbReference type="SUPFAM" id="SSF55486">
    <property type="entry name" value="Metalloproteases ('zincins'), catalytic domain"/>
    <property type="match status" value="1"/>
</dbReference>
<evidence type="ECO:0000256" key="3">
    <source>
        <dbReference type="ARBA" id="ARBA00022438"/>
    </source>
</evidence>
<evidence type="ECO:0000256" key="13">
    <source>
        <dbReference type="ARBA" id="ARBA00023180"/>
    </source>
</evidence>
<evidence type="ECO:0000256" key="6">
    <source>
        <dbReference type="ARBA" id="ARBA00022670"/>
    </source>
</evidence>
<keyword evidence="9" id="KW-0378">Hydrolase</keyword>
<keyword evidence="10 16" id="KW-0862">Zinc</keyword>
<name>A0AAD7YT11_MYTSE</name>
<evidence type="ECO:0000313" key="23">
    <source>
        <dbReference type="EMBL" id="KAJ8727737.1"/>
    </source>
</evidence>
<dbReference type="Gene3D" id="1.10.390.10">
    <property type="entry name" value="Neutral Protease Domain 2"/>
    <property type="match status" value="1"/>
</dbReference>
<dbReference type="GO" id="GO:0070006">
    <property type="term" value="F:metalloaminopeptidase activity"/>
    <property type="evidence" value="ECO:0007669"/>
    <property type="project" value="TreeGrafter"/>
</dbReference>
<keyword evidence="24" id="KW-1185">Reference proteome</keyword>
<comment type="cofactor">
    <cofactor evidence="16">
        <name>Zn(2+)</name>
        <dbReference type="ChEBI" id="CHEBI:29105"/>
    </cofactor>
    <text evidence="16">Binds 1 zinc ion per subunit.</text>
</comment>
<dbReference type="Gene3D" id="1.25.50.20">
    <property type="match status" value="1"/>
</dbReference>
<protein>
    <recommendedName>
        <fullName evidence="25">Aminopeptidase</fullName>
    </recommendedName>
</protein>
<evidence type="ECO:0000256" key="10">
    <source>
        <dbReference type="ARBA" id="ARBA00022833"/>
    </source>
</evidence>
<evidence type="ECO:0008006" key="25">
    <source>
        <dbReference type="Google" id="ProtNLM"/>
    </source>
</evidence>
<dbReference type="EMBL" id="JARGEI010000008">
    <property type="protein sequence ID" value="KAJ8727737.1"/>
    <property type="molecule type" value="Genomic_DNA"/>
</dbReference>
<evidence type="ECO:0000256" key="14">
    <source>
        <dbReference type="ARBA" id="ARBA00023288"/>
    </source>
</evidence>
<proteinExistence type="inferred from homology"/>
<dbReference type="GO" id="GO:0098552">
    <property type="term" value="C:side of membrane"/>
    <property type="evidence" value="ECO:0007669"/>
    <property type="project" value="UniProtKB-KW"/>
</dbReference>
<dbReference type="GO" id="GO:0005886">
    <property type="term" value="C:plasma membrane"/>
    <property type="evidence" value="ECO:0007669"/>
    <property type="project" value="UniProtKB-SubCell"/>
</dbReference>
<reference evidence="23" key="1">
    <citation type="submission" date="2023-03" db="EMBL/GenBank/DDBJ databases">
        <title>Chromosome-level genomes of two armyworms, Mythimna separata and Mythimna loreyi, provide insights into the biosynthesis and reception of sex pheromones.</title>
        <authorList>
            <person name="Zhao H."/>
        </authorList>
    </citation>
    <scope>NUCLEOTIDE SEQUENCE</scope>
    <source>
        <strain evidence="23">BeijingLab</strain>
        <tissue evidence="23">Pupa</tissue>
    </source>
</reference>
<evidence type="ECO:0000313" key="24">
    <source>
        <dbReference type="Proteomes" id="UP001231518"/>
    </source>
</evidence>
<dbReference type="Gene3D" id="2.60.40.1910">
    <property type="match status" value="1"/>
</dbReference>
<evidence type="ECO:0000256" key="18">
    <source>
        <dbReference type="SAM" id="MobiDB-lite"/>
    </source>
</evidence>
<dbReference type="InterPro" id="IPR027268">
    <property type="entry name" value="Peptidase_M4/M1_CTD_sf"/>
</dbReference>
<dbReference type="InterPro" id="IPR045357">
    <property type="entry name" value="Aminopeptidase_N-like_N"/>
</dbReference>
<keyword evidence="12" id="KW-0472">Membrane</keyword>
<evidence type="ECO:0000256" key="19">
    <source>
        <dbReference type="SAM" id="SignalP"/>
    </source>
</evidence>
<dbReference type="PANTHER" id="PTHR11533">
    <property type="entry name" value="PROTEASE M1 ZINC METALLOPROTEASE"/>
    <property type="match status" value="1"/>
</dbReference>
<evidence type="ECO:0000256" key="12">
    <source>
        <dbReference type="ARBA" id="ARBA00023136"/>
    </source>
</evidence>
<evidence type="ECO:0000256" key="15">
    <source>
        <dbReference type="PIRSR" id="PIRSR634016-1"/>
    </source>
</evidence>
<feature type="binding site" evidence="16">
    <location>
        <position position="360"/>
    </location>
    <ligand>
        <name>Zn(2+)</name>
        <dbReference type="ChEBI" id="CHEBI:29105"/>
        <note>catalytic</note>
    </ligand>
</feature>
<dbReference type="PANTHER" id="PTHR11533:SF301">
    <property type="entry name" value="AMINOPEPTIDASE"/>
    <property type="match status" value="1"/>
</dbReference>
<dbReference type="FunFam" id="2.60.40.1910:FF:000008">
    <property type="entry name" value="Aminopeptidase"/>
    <property type="match status" value="1"/>
</dbReference>
<dbReference type="FunFam" id="1.10.390.10:FF:000013">
    <property type="entry name" value="Aminopeptidase N"/>
    <property type="match status" value="1"/>
</dbReference>
<evidence type="ECO:0000256" key="7">
    <source>
        <dbReference type="ARBA" id="ARBA00022723"/>
    </source>
</evidence>
<dbReference type="InterPro" id="IPR042097">
    <property type="entry name" value="Aminopeptidase_N-like_N_sf"/>
</dbReference>
<evidence type="ECO:0000256" key="17">
    <source>
        <dbReference type="PIRSR" id="PIRSR634016-4"/>
    </source>
</evidence>
<gene>
    <name evidence="23" type="ORF">PYW07_001856</name>
</gene>
<dbReference type="Gene3D" id="2.60.40.1730">
    <property type="entry name" value="tricorn interacting facor f3 domain"/>
    <property type="match status" value="1"/>
</dbReference>